<evidence type="ECO:0000256" key="1">
    <source>
        <dbReference type="SAM" id="SignalP"/>
    </source>
</evidence>
<reference evidence="2" key="1">
    <citation type="submission" date="2021-01" db="EMBL/GenBank/DDBJ databases">
        <authorList>
            <person name="Corre E."/>
            <person name="Pelletier E."/>
            <person name="Niang G."/>
            <person name="Scheremetjew M."/>
            <person name="Finn R."/>
            <person name="Kale V."/>
            <person name="Holt S."/>
            <person name="Cochrane G."/>
            <person name="Meng A."/>
            <person name="Brown T."/>
            <person name="Cohen L."/>
        </authorList>
    </citation>
    <scope>NUCLEOTIDE SEQUENCE</scope>
    <source>
        <strain evidence="2">OF101</strain>
    </source>
</reference>
<dbReference type="AlphaFoldDB" id="A0A7S1Q5Q4"/>
<name>A0A7S1Q5Q4_ALECA</name>
<feature type="signal peptide" evidence="1">
    <location>
        <begin position="1"/>
        <end position="17"/>
    </location>
</feature>
<organism evidence="2">
    <name type="scientific">Alexandrium catenella</name>
    <name type="common">Red tide dinoflagellate</name>
    <name type="synonym">Gonyaulax catenella</name>
    <dbReference type="NCBI Taxonomy" id="2925"/>
    <lineage>
        <taxon>Eukaryota</taxon>
        <taxon>Sar</taxon>
        <taxon>Alveolata</taxon>
        <taxon>Dinophyceae</taxon>
        <taxon>Gonyaulacales</taxon>
        <taxon>Pyrocystaceae</taxon>
        <taxon>Alexandrium</taxon>
    </lineage>
</organism>
<accession>A0A7S1Q5Q4</accession>
<dbReference type="EMBL" id="HBGE01028760">
    <property type="protein sequence ID" value="CAD9121045.1"/>
    <property type="molecule type" value="Transcribed_RNA"/>
</dbReference>
<gene>
    <name evidence="2" type="ORF">ACAT0790_LOCUS17283</name>
</gene>
<sequence length="165" mass="16637">MARFACLLLALPILASAEPTADVETALAADDQCASGDAECALNALQLRGAGINATELAALGVTVSDLQDTTGACDAGLVGKIKPMAPGCFAACPEACTPLNAALVMYLTKGGMKAARPVICQHTKEYGCALTAANILECEKLIASAANFGINLPDSAATLTTFCG</sequence>
<keyword evidence="1" id="KW-0732">Signal</keyword>
<protein>
    <submittedName>
        <fullName evidence="2">Uncharacterized protein</fullName>
    </submittedName>
</protein>
<proteinExistence type="predicted"/>
<evidence type="ECO:0000313" key="2">
    <source>
        <dbReference type="EMBL" id="CAD9121045.1"/>
    </source>
</evidence>
<feature type="chain" id="PRO_5030515651" evidence="1">
    <location>
        <begin position="18"/>
        <end position="165"/>
    </location>
</feature>